<protein>
    <submittedName>
        <fullName evidence="1">Uncharacterized protein</fullName>
    </submittedName>
</protein>
<dbReference type="Proteomes" id="UP001172457">
    <property type="component" value="Chromosome 5"/>
</dbReference>
<proteinExistence type="predicted"/>
<accession>A0AA38SWM8</accession>
<name>A0AA38SWM8_9ASTR</name>
<gene>
    <name evidence="1" type="ORF">OSB04_021867</name>
</gene>
<comment type="caution">
    <text evidence="1">The sequence shown here is derived from an EMBL/GenBank/DDBJ whole genome shotgun (WGS) entry which is preliminary data.</text>
</comment>
<dbReference type="EMBL" id="JARYMX010000005">
    <property type="protein sequence ID" value="KAJ9549324.1"/>
    <property type="molecule type" value="Genomic_DNA"/>
</dbReference>
<sequence length="74" mass="8650">MAREEIEALRFVGKEEQNKKWAEVYYVLSPYVAKEYATLWVDTDNLQPQSMPSILPLCSSSNNRKFVQYGRGFK</sequence>
<dbReference type="AlphaFoldDB" id="A0AA38SWM8"/>
<organism evidence="1 2">
    <name type="scientific">Centaurea solstitialis</name>
    <name type="common">yellow star-thistle</name>
    <dbReference type="NCBI Taxonomy" id="347529"/>
    <lineage>
        <taxon>Eukaryota</taxon>
        <taxon>Viridiplantae</taxon>
        <taxon>Streptophyta</taxon>
        <taxon>Embryophyta</taxon>
        <taxon>Tracheophyta</taxon>
        <taxon>Spermatophyta</taxon>
        <taxon>Magnoliopsida</taxon>
        <taxon>eudicotyledons</taxon>
        <taxon>Gunneridae</taxon>
        <taxon>Pentapetalae</taxon>
        <taxon>asterids</taxon>
        <taxon>campanulids</taxon>
        <taxon>Asterales</taxon>
        <taxon>Asteraceae</taxon>
        <taxon>Carduoideae</taxon>
        <taxon>Cardueae</taxon>
        <taxon>Centaureinae</taxon>
        <taxon>Centaurea</taxon>
    </lineage>
</organism>
<feature type="non-terminal residue" evidence="1">
    <location>
        <position position="1"/>
    </location>
</feature>
<reference evidence="1" key="1">
    <citation type="submission" date="2023-03" db="EMBL/GenBank/DDBJ databases">
        <title>Chromosome-scale reference genome and RAD-based genetic map of yellow starthistle (Centaurea solstitialis) reveal putative structural variation and QTLs associated with invader traits.</title>
        <authorList>
            <person name="Reatini B."/>
            <person name="Cang F.A."/>
            <person name="Jiang Q."/>
            <person name="Mckibben M.T.W."/>
            <person name="Barker M.S."/>
            <person name="Rieseberg L.H."/>
            <person name="Dlugosch K.M."/>
        </authorList>
    </citation>
    <scope>NUCLEOTIDE SEQUENCE</scope>
    <source>
        <strain evidence="1">CAN-66</strain>
        <tissue evidence="1">Leaf</tissue>
    </source>
</reference>
<evidence type="ECO:0000313" key="2">
    <source>
        <dbReference type="Proteomes" id="UP001172457"/>
    </source>
</evidence>
<keyword evidence="2" id="KW-1185">Reference proteome</keyword>
<evidence type="ECO:0000313" key="1">
    <source>
        <dbReference type="EMBL" id="KAJ9549324.1"/>
    </source>
</evidence>